<dbReference type="RefSeq" id="WP_356501975.1">
    <property type="nucleotide sequence ID" value="NZ_JBEXEF010000048.1"/>
</dbReference>
<comment type="caution">
    <text evidence="1">The sequence shown here is derived from an EMBL/GenBank/DDBJ whole genome shotgun (WGS) entry which is preliminary data.</text>
</comment>
<accession>A0ABV2UEE5</accession>
<proteinExistence type="predicted"/>
<reference evidence="1 2" key="1">
    <citation type="submission" date="2024-06" db="EMBL/GenBank/DDBJ databases">
        <title>The Natural Products Discovery Center: Release of the First 8490 Sequenced Strains for Exploring Actinobacteria Biosynthetic Diversity.</title>
        <authorList>
            <person name="Kalkreuter E."/>
            <person name="Kautsar S.A."/>
            <person name="Yang D."/>
            <person name="Bader C.D."/>
            <person name="Teijaro C.N."/>
            <person name="Fluegel L."/>
            <person name="Davis C.M."/>
            <person name="Simpson J.R."/>
            <person name="Lauterbach L."/>
            <person name="Steele A.D."/>
            <person name="Gui C."/>
            <person name="Meng S."/>
            <person name="Li G."/>
            <person name="Viehrig K."/>
            <person name="Ye F."/>
            <person name="Su P."/>
            <person name="Kiefer A.F."/>
            <person name="Nichols A."/>
            <person name="Cepeda A.J."/>
            <person name="Yan W."/>
            <person name="Fan B."/>
            <person name="Jiang Y."/>
            <person name="Adhikari A."/>
            <person name="Zheng C.-J."/>
            <person name="Schuster L."/>
            <person name="Cowan T.M."/>
            <person name="Smanski M.J."/>
            <person name="Chevrette M.G."/>
            <person name="De Carvalho L.P.S."/>
            <person name="Shen B."/>
        </authorList>
    </citation>
    <scope>NUCLEOTIDE SEQUENCE [LARGE SCALE GENOMIC DNA]</scope>
    <source>
        <strain evidence="1 2">NPDC005137</strain>
    </source>
</reference>
<organism evidence="1 2">
    <name type="scientific">Streptomyces sp. 900116325</name>
    <dbReference type="NCBI Taxonomy" id="3154295"/>
    <lineage>
        <taxon>Bacteria</taxon>
        <taxon>Bacillati</taxon>
        <taxon>Actinomycetota</taxon>
        <taxon>Actinomycetes</taxon>
        <taxon>Kitasatosporales</taxon>
        <taxon>Streptomycetaceae</taxon>
        <taxon>Streptomyces</taxon>
    </lineage>
</organism>
<dbReference type="Proteomes" id="UP001550044">
    <property type="component" value="Unassembled WGS sequence"/>
</dbReference>
<evidence type="ECO:0008006" key="3">
    <source>
        <dbReference type="Google" id="ProtNLM"/>
    </source>
</evidence>
<sequence>MIRSSGRRTQQDNGRLRLVIALSGKTELEITAARRLVTNSSALAAFGHQVPGSVD</sequence>
<gene>
    <name evidence="1" type="ORF">ABZV61_26250</name>
</gene>
<evidence type="ECO:0000313" key="1">
    <source>
        <dbReference type="EMBL" id="MET8436220.1"/>
    </source>
</evidence>
<name>A0ABV2UEE5_9ACTN</name>
<evidence type="ECO:0000313" key="2">
    <source>
        <dbReference type="Proteomes" id="UP001550044"/>
    </source>
</evidence>
<dbReference type="EMBL" id="JBEXIP010000024">
    <property type="protein sequence ID" value="MET8436220.1"/>
    <property type="molecule type" value="Genomic_DNA"/>
</dbReference>
<keyword evidence="2" id="KW-1185">Reference proteome</keyword>
<protein>
    <recommendedName>
        <fullName evidence="3">Transposase</fullName>
    </recommendedName>
</protein>